<protein>
    <submittedName>
        <fullName evidence="1">Putative serine/threonine-protein kinase tsuA-like</fullName>
    </submittedName>
</protein>
<accession>A0A392R8F7</accession>
<dbReference type="PANTHER" id="PTHR31066">
    <property type="entry name" value="OS05G0427100 PROTEIN-RELATED"/>
    <property type="match status" value="1"/>
</dbReference>
<sequence length="70" mass="7689">MHPNLVAPVVSSPTHLLQVPGSKLRLLCSYGGHIMPRDNSLYYVGGDTRIVAVDRHSSLTHLCSHLSRNL</sequence>
<comment type="caution">
    <text evidence="1">The sequence shown here is derived from an EMBL/GenBank/DDBJ whole genome shotgun (WGS) entry which is preliminary data.</text>
</comment>
<evidence type="ECO:0000313" key="1">
    <source>
        <dbReference type="EMBL" id="MCI32146.1"/>
    </source>
</evidence>
<keyword evidence="2" id="KW-1185">Reference proteome</keyword>
<evidence type="ECO:0000313" key="2">
    <source>
        <dbReference type="Proteomes" id="UP000265520"/>
    </source>
</evidence>
<reference evidence="1 2" key="1">
    <citation type="journal article" date="2018" name="Front. Plant Sci.">
        <title>Red Clover (Trifolium pratense) and Zigzag Clover (T. medium) - A Picture of Genomic Similarities and Differences.</title>
        <authorList>
            <person name="Dluhosova J."/>
            <person name="Istvanek J."/>
            <person name="Nedelnik J."/>
            <person name="Repkova J."/>
        </authorList>
    </citation>
    <scope>NUCLEOTIDE SEQUENCE [LARGE SCALE GENOMIC DNA]</scope>
    <source>
        <strain evidence="2">cv. 10/8</strain>
        <tissue evidence="1">Leaf</tissue>
    </source>
</reference>
<dbReference type="PANTHER" id="PTHR31066:SF68">
    <property type="entry name" value="SERINE_THREONINE-PROTEIN KINASE YAKA-RELATED"/>
    <property type="match status" value="1"/>
</dbReference>
<name>A0A392R8F7_9FABA</name>
<dbReference type="EMBL" id="LXQA010193044">
    <property type="protein sequence ID" value="MCI32146.1"/>
    <property type="molecule type" value="Genomic_DNA"/>
</dbReference>
<proteinExistence type="predicted"/>
<feature type="non-terminal residue" evidence="1">
    <location>
        <position position="70"/>
    </location>
</feature>
<keyword evidence="1" id="KW-0808">Transferase</keyword>
<keyword evidence="1" id="KW-0418">Kinase</keyword>
<dbReference type="Proteomes" id="UP000265520">
    <property type="component" value="Unassembled WGS sequence"/>
</dbReference>
<dbReference type="InterPro" id="IPR053198">
    <property type="entry name" value="Gynoecium_Dev_Regulator"/>
</dbReference>
<organism evidence="1 2">
    <name type="scientific">Trifolium medium</name>
    <dbReference type="NCBI Taxonomy" id="97028"/>
    <lineage>
        <taxon>Eukaryota</taxon>
        <taxon>Viridiplantae</taxon>
        <taxon>Streptophyta</taxon>
        <taxon>Embryophyta</taxon>
        <taxon>Tracheophyta</taxon>
        <taxon>Spermatophyta</taxon>
        <taxon>Magnoliopsida</taxon>
        <taxon>eudicotyledons</taxon>
        <taxon>Gunneridae</taxon>
        <taxon>Pentapetalae</taxon>
        <taxon>rosids</taxon>
        <taxon>fabids</taxon>
        <taxon>Fabales</taxon>
        <taxon>Fabaceae</taxon>
        <taxon>Papilionoideae</taxon>
        <taxon>50 kb inversion clade</taxon>
        <taxon>NPAAA clade</taxon>
        <taxon>Hologalegina</taxon>
        <taxon>IRL clade</taxon>
        <taxon>Trifolieae</taxon>
        <taxon>Trifolium</taxon>
    </lineage>
</organism>
<dbReference type="GO" id="GO:0016301">
    <property type="term" value="F:kinase activity"/>
    <property type="evidence" value="ECO:0007669"/>
    <property type="project" value="UniProtKB-KW"/>
</dbReference>
<dbReference type="AlphaFoldDB" id="A0A392R8F7"/>